<organism evidence="3">
    <name type="scientific">Pyrodinium bahamense</name>
    <dbReference type="NCBI Taxonomy" id="73915"/>
    <lineage>
        <taxon>Eukaryota</taxon>
        <taxon>Sar</taxon>
        <taxon>Alveolata</taxon>
        <taxon>Dinophyceae</taxon>
        <taxon>Gonyaulacales</taxon>
        <taxon>Pyrocystaceae</taxon>
        <taxon>Pyrodinium</taxon>
    </lineage>
</organism>
<dbReference type="PANTHER" id="PTHR13832:SF827">
    <property type="entry name" value="PROTEIN PHOSPHATASE 1L"/>
    <property type="match status" value="1"/>
</dbReference>
<dbReference type="CDD" id="cd00143">
    <property type="entry name" value="PP2Cc"/>
    <property type="match status" value="1"/>
</dbReference>
<dbReference type="AlphaFoldDB" id="A0A7R9ZYD8"/>
<feature type="domain" description="PPM-type phosphatase" evidence="2">
    <location>
        <begin position="31"/>
        <end position="338"/>
    </location>
</feature>
<evidence type="ECO:0000313" key="3">
    <source>
        <dbReference type="EMBL" id="CAD8347477.1"/>
    </source>
</evidence>
<dbReference type="EMBL" id="HBEG01005398">
    <property type="protein sequence ID" value="CAD8347477.1"/>
    <property type="molecule type" value="Transcribed_RNA"/>
</dbReference>
<dbReference type="SMART" id="SM00332">
    <property type="entry name" value="PP2Cc"/>
    <property type="match status" value="1"/>
</dbReference>
<dbReference type="SUPFAM" id="SSF81606">
    <property type="entry name" value="PP2C-like"/>
    <property type="match status" value="1"/>
</dbReference>
<dbReference type="Pfam" id="PF00481">
    <property type="entry name" value="PP2C"/>
    <property type="match status" value="1"/>
</dbReference>
<dbReference type="PROSITE" id="PS51746">
    <property type="entry name" value="PPM_2"/>
    <property type="match status" value="1"/>
</dbReference>
<protein>
    <recommendedName>
        <fullName evidence="2">PPM-type phosphatase domain-containing protein</fullName>
    </recommendedName>
</protein>
<evidence type="ECO:0000259" key="2">
    <source>
        <dbReference type="PROSITE" id="PS51746"/>
    </source>
</evidence>
<feature type="region of interest" description="Disordered" evidence="1">
    <location>
        <begin position="345"/>
        <end position="369"/>
    </location>
</feature>
<dbReference type="GO" id="GO:0004722">
    <property type="term" value="F:protein serine/threonine phosphatase activity"/>
    <property type="evidence" value="ECO:0007669"/>
    <property type="project" value="InterPro"/>
</dbReference>
<dbReference type="InterPro" id="IPR036457">
    <property type="entry name" value="PPM-type-like_dom_sf"/>
</dbReference>
<reference evidence="3" key="1">
    <citation type="submission" date="2021-01" db="EMBL/GenBank/DDBJ databases">
        <authorList>
            <person name="Corre E."/>
            <person name="Pelletier E."/>
            <person name="Niang G."/>
            <person name="Scheremetjew M."/>
            <person name="Finn R."/>
            <person name="Kale V."/>
            <person name="Holt S."/>
            <person name="Cochrane G."/>
            <person name="Meng A."/>
            <person name="Brown T."/>
            <person name="Cohen L."/>
        </authorList>
    </citation>
    <scope>NUCLEOTIDE SEQUENCE</scope>
    <source>
        <strain evidence="3">Pbaha01</strain>
    </source>
</reference>
<gene>
    <name evidence="3" type="ORF">PBAH0796_LOCUS3216</name>
</gene>
<name>A0A7R9ZYD8_9DINO</name>
<dbReference type="PANTHER" id="PTHR13832">
    <property type="entry name" value="PROTEIN PHOSPHATASE 2C"/>
    <property type="match status" value="1"/>
</dbReference>
<evidence type="ECO:0000256" key="1">
    <source>
        <dbReference type="SAM" id="MobiDB-lite"/>
    </source>
</evidence>
<proteinExistence type="predicted"/>
<sequence>MPAGSAQAPAASDDAKALAATAPGAKLKRLVAESAAMQGRREKQEDRHVKIPDLTKAAKALKMPIDHLDQPCAFFAVYDGHQGHLCADFAAKGFHLKLLKKLSADQEASAWTDERLCMALREVCTELDTEFLSKFRTAPDGCTVVAALVTGTRLHVAWVGDSRCLLCRHTSGGDIATLALTQDHRPALEAEAERVRRAGGAVVNFDGALRVAHEGYEDRVREIRRAQAQGLGTIGKEPVALAVSRSLGDRHFKAVTGKELLISTPSVRTVQLDSSAKFVALMCDGILDVMRNEEVVFELDFASGTDPVAGARAACGRLVQEAYKRGSGDNLTVIFVEFEWEAAPAGADGKRARGEAASLQVPAAKKARP</sequence>
<accession>A0A7R9ZYD8</accession>
<dbReference type="Gene3D" id="3.60.40.10">
    <property type="entry name" value="PPM-type phosphatase domain"/>
    <property type="match status" value="1"/>
</dbReference>
<dbReference type="InterPro" id="IPR001932">
    <property type="entry name" value="PPM-type_phosphatase-like_dom"/>
</dbReference>
<dbReference type="InterPro" id="IPR015655">
    <property type="entry name" value="PP2C"/>
</dbReference>